<keyword evidence="3" id="KW-1185">Reference proteome</keyword>
<dbReference type="AlphaFoldDB" id="A0A934M0R5"/>
<evidence type="ECO:0000313" key="3">
    <source>
        <dbReference type="Proteomes" id="UP000613255"/>
    </source>
</evidence>
<comment type="caution">
    <text evidence="2">The sequence shown here is derived from an EMBL/GenBank/DDBJ whole genome shotgun (WGS) entry which is preliminary data.</text>
</comment>
<dbReference type="EMBL" id="JAEIJD010000008">
    <property type="protein sequence ID" value="MBI6630280.1"/>
    <property type="molecule type" value="Genomic_DNA"/>
</dbReference>
<evidence type="ECO:0000313" key="2">
    <source>
        <dbReference type="EMBL" id="MBI6630280.1"/>
    </source>
</evidence>
<protein>
    <submittedName>
        <fullName evidence="2">Uncharacterized protein</fullName>
    </submittedName>
</protein>
<dbReference type="Proteomes" id="UP000613255">
    <property type="component" value="Unassembled WGS sequence"/>
</dbReference>
<reference evidence="2" key="1">
    <citation type="submission" date="2020-12" db="EMBL/GenBank/DDBJ databases">
        <title>Pontibaca salina gen. nov., sp. nov., isolated from marine sediment.</title>
        <authorList>
            <person name="Bo J."/>
            <person name="Wang S."/>
            <person name="Song X."/>
            <person name="Du Z."/>
        </authorList>
    </citation>
    <scope>NUCLEOTIDE SEQUENCE</scope>
    <source>
        <strain evidence="2">S1109L</strain>
    </source>
</reference>
<sequence>MKRTLACFLFAAQALATQASADFCDYRLSALLSGKNAASLGTATSDLATKAYGYYTLTNAVTGTTMLGSSAAVGSTAGTLAFLTGAGLATVGAALTNPIGIVIGAVVAVGAGGAEGYCHFRDDRITDYNAVLLTMRALAENADPSFFRLEEPTDSTRTTAAIFVRREDGVSDRYTVDDLYIVNGLLKHRKFGRDTVIGNLGLAIVESTAE</sequence>
<organism evidence="2 3">
    <name type="scientific">Pontibaca salina</name>
    <dbReference type="NCBI Taxonomy" id="2795731"/>
    <lineage>
        <taxon>Bacteria</taxon>
        <taxon>Pseudomonadati</taxon>
        <taxon>Pseudomonadota</taxon>
        <taxon>Alphaproteobacteria</taxon>
        <taxon>Rhodobacterales</taxon>
        <taxon>Roseobacteraceae</taxon>
        <taxon>Pontibaca</taxon>
    </lineage>
</organism>
<keyword evidence="1" id="KW-0732">Signal</keyword>
<evidence type="ECO:0000256" key="1">
    <source>
        <dbReference type="SAM" id="SignalP"/>
    </source>
</evidence>
<proteinExistence type="predicted"/>
<accession>A0A934M0R5</accession>
<name>A0A934M0R5_9RHOB</name>
<dbReference type="RefSeq" id="WP_198686309.1">
    <property type="nucleotide sequence ID" value="NZ_JAEIJD010000008.1"/>
</dbReference>
<feature type="chain" id="PRO_5037473174" evidence="1">
    <location>
        <begin position="22"/>
        <end position="210"/>
    </location>
</feature>
<feature type="signal peptide" evidence="1">
    <location>
        <begin position="1"/>
        <end position="21"/>
    </location>
</feature>
<gene>
    <name evidence="2" type="ORF">JAO82_10340</name>
</gene>